<dbReference type="EMBL" id="LCAH01000027">
    <property type="protein sequence ID" value="KKR85853.1"/>
    <property type="molecule type" value="Genomic_DNA"/>
</dbReference>
<dbReference type="SUPFAM" id="SSF52540">
    <property type="entry name" value="P-loop containing nucleoside triphosphate hydrolases"/>
    <property type="match status" value="1"/>
</dbReference>
<protein>
    <submittedName>
        <fullName evidence="1">Kinase-like protein</fullName>
    </submittedName>
</protein>
<dbReference type="Gene3D" id="3.40.50.300">
    <property type="entry name" value="P-loop containing nucleotide triphosphate hydrolases"/>
    <property type="match status" value="1"/>
</dbReference>
<dbReference type="GO" id="GO:0016301">
    <property type="term" value="F:kinase activity"/>
    <property type="evidence" value="ECO:0007669"/>
    <property type="project" value="UniProtKB-KW"/>
</dbReference>
<dbReference type="Pfam" id="PF13671">
    <property type="entry name" value="AAA_33"/>
    <property type="match status" value="1"/>
</dbReference>
<keyword evidence="1" id="KW-0808">Transferase</keyword>
<dbReference type="AlphaFoldDB" id="A0A0G0UA26"/>
<evidence type="ECO:0000313" key="2">
    <source>
        <dbReference type="Proteomes" id="UP000034616"/>
    </source>
</evidence>
<dbReference type="Proteomes" id="UP000034616">
    <property type="component" value="Unassembled WGS sequence"/>
</dbReference>
<sequence>MEKLILIAGLPGVGKSTIARKIASTEGGTVLDLDDFKREAVVSTLITTQIDPPEVRWVYYEKALAYAFTLDGIVVMDEVFHLDLLRNRLEQTCTARGTQVQWVEIRCPYTVVEKRLRSAARVGHILSTDEALRMYLLFQEIFERFPEGKENHVVVNNAESV</sequence>
<name>A0A0G0UA26_9BACT</name>
<evidence type="ECO:0000313" key="1">
    <source>
        <dbReference type="EMBL" id="KKR85853.1"/>
    </source>
</evidence>
<dbReference type="InterPro" id="IPR027417">
    <property type="entry name" value="P-loop_NTPase"/>
</dbReference>
<gene>
    <name evidence="1" type="ORF">UU35_C0027G0009</name>
</gene>
<reference evidence="1 2" key="1">
    <citation type="journal article" date="2015" name="Nature">
        <title>rRNA introns, odd ribosomes, and small enigmatic genomes across a large radiation of phyla.</title>
        <authorList>
            <person name="Brown C.T."/>
            <person name="Hug L.A."/>
            <person name="Thomas B.C."/>
            <person name="Sharon I."/>
            <person name="Castelle C.J."/>
            <person name="Singh A."/>
            <person name="Wilkins M.J."/>
            <person name="Williams K.H."/>
            <person name="Banfield J.F."/>
        </authorList>
    </citation>
    <scope>NUCLEOTIDE SEQUENCE [LARGE SCALE GENOMIC DNA]</scope>
</reference>
<proteinExistence type="predicted"/>
<keyword evidence="1" id="KW-0418">Kinase</keyword>
<comment type="caution">
    <text evidence="1">The sequence shown here is derived from an EMBL/GenBank/DDBJ whole genome shotgun (WGS) entry which is preliminary data.</text>
</comment>
<organism evidence="1 2">
    <name type="scientific">Candidatus Uhrbacteria bacterium GW2011_GWC2_41_11</name>
    <dbReference type="NCBI Taxonomy" id="1618985"/>
    <lineage>
        <taxon>Bacteria</taxon>
        <taxon>Candidatus Uhriibacteriota</taxon>
    </lineage>
</organism>
<accession>A0A0G0UA26</accession>